<protein>
    <submittedName>
        <fullName evidence="3">Uncharacterized protein</fullName>
    </submittedName>
</protein>
<organism evidence="3 4">
    <name type="scientific">Rhizophagus irregularis</name>
    <dbReference type="NCBI Taxonomy" id="588596"/>
    <lineage>
        <taxon>Eukaryota</taxon>
        <taxon>Fungi</taxon>
        <taxon>Fungi incertae sedis</taxon>
        <taxon>Mucoromycota</taxon>
        <taxon>Glomeromycotina</taxon>
        <taxon>Glomeromycetes</taxon>
        <taxon>Glomerales</taxon>
        <taxon>Glomeraceae</taxon>
        <taxon>Rhizophagus</taxon>
    </lineage>
</organism>
<feature type="compositionally biased region" description="Basic and acidic residues" evidence="2">
    <location>
        <begin position="26"/>
        <end position="38"/>
    </location>
</feature>
<dbReference type="VEuPathDB" id="FungiDB:RhiirFUN_025407"/>
<sequence length="1141" mass="131142">MSSIIELSDIEEYNAKDFTDPVEIVDKDKDKYDTNEDKSGDEENDGTFAFFTPKLQVQKVIYTTVPVEYPDTSLEGVATIFNVTGWKNHMDAFSDIQYSTNGSGGSSNIKECPFFGGISVKKDKRKCQGIKFYQFSDQEFVNQEHCSVDFDSKTFKTYTQQQDNNSKEAKTYTLFLAVKKSSCPFKKENVPCDGGAHIGKITNYKTQIVTYFIKCDKFKQNEKWHRFIKIKPEEIDISLLQNLFSGTVSTQEVAQCNMIVPRNCRCKKCDIPHLNNGTAVRDDMIEKSCSVQFIKIISHNITECPFVALICIGVHNHSPPPPERTPAEIKNNLQLLIEQAIHQDDTITSRSLLSGNLINAYFNKEILAEVHVSLNNIDKLRYLIGKAYKNLHPFGQEVMGVYHNALTANSNLANYIYLFTNNGQVIIICMLAEQAKKLIALEWFQIDVSFKQVKGEINEFEINTYDSNHHLILSFCRIFTNVFTAEEYHRLFLSLFQVIYEVSGQHIKFQHIHKDGIRCILADLDSAQAKGLGLALHDLNRERDWKTHLTFIFKSYLVHFEQNLHHKTFEKNTKKLIRQIPNAPSKEEVNILLQQIKDTNDDGIEDWLKYYQQPYVLSSLNQFISNINHETWRKSRTNTNNAETAHSMVNREGKQLKLLSAILRGKKYDKRCYKTIEIHNNTGVPYTHQDKSEIKRTSESIIRKDRFRNQKNKEPKIIKKSKEEPLENEKTEILELEIEEKKIALREHAIKVRIAEAEVRKLEAEAEQSFIRGQLAIRKISKYFPVSPLEEHIYVLVEPPETTATSSRELELLDRIASLEKSLNKSTHAFDVVVRPKQKANKWTPPALENDGAVLNFMNDGDRYYPRNDESFREMLRTLVSKKNLKFTVFIETPSKPFNSWTFPKVCELYELSDDPNPSIDVYPVFHCGSANLSSKKSEDVIKHLMVELKLRQDVTPLDKAYEATKTIYSYCYLASGVSFYKDNFKLIPEKLIEGRNRQGNLDYAVECRSTGRVLGVIEVKKEDFMKGFAQASVQMESTLSRKRKADEIDNGQDVDRVFGIVTDASEWYFMECSLDNEGKPSFKLSEPVTVVCKDENLQAKVEKILGHIVWLLEEAQKPVEASQSGVKRVKSLSNIAEKSN</sequence>
<accession>A0A2N1NFK2</accession>
<comment type="caution">
    <text evidence="3">The sequence shown here is derived from an EMBL/GenBank/DDBJ whole genome shotgun (WGS) entry which is preliminary data.</text>
</comment>
<evidence type="ECO:0000256" key="1">
    <source>
        <dbReference type="SAM" id="Coils"/>
    </source>
</evidence>
<feature type="coiled-coil region" evidence="1">
    <location>
        <begin position="745"/>
        <end position="772"/>
    </location>
</feature>
<dbReference type="VEuPathDB" id="FungiDB:RhiirFUN_010568"/>
<proteinExistence type="predicted"/>
<dbReference type="VEuPathDB" id="FungiDB:RhiirA1_480092"/>
<dbReference type="VEuPathDB" id="FungiDB:RhiirA1_542956"/>
<evidence type="ECO:0000256" key="2">
    <source>
        <dbReference type="SAM" id="MobiDB-lite"/>
    </source>
</evidence>
<name>A0A2N1NFK2_9GLOM</name>
<evidence type="ECO:0000313" key="3">
    <source>
        <dbReference type="EMBL" id="PKK72666.1"/>
    </source>
</evidence>
<evidence type="ECO:0000313" key="4">
    <source>
        <dbReference type="Proteomes" id="UP000233469"/>
    </source>
</evidence>
<reference evidence="3 4" key="2">
    <citation type="submission" date="2017-10" db="EMBL/GenBank/DDBJ databases">
        <title>Extensive intraspecific genome diversity in a model arbuscular mycorrhizal fungus.</title>
        <authorList>
            <person name="Chen E.C.H."/>
            <person name="Morin E."/>
            <person name="Baudet D."/>
            <person name="Noel J."/>
            <person name="Ndikumana S."/>
            <person name="Charron P."/>
            <person name="St-Onge C."/>
            <person name="Giorgi J."/>
            <person name="Grigoriev I.V."/>
            <person name="Roux C."/>
            <person name="Martin F.M."/>
            <person name="Corradi N."/>
        </authorList>
    </citation>
    <scope>NUCLEOTIDE SEQUENCE [LARGE SCALE GENOMIC DNA]</scope>
    <source>
        <strain evidence="3 4">C2</strain>
    </source>
</reference>
<gene>
    <name evidence="3" type="ORF">RhiirC2_848226</name>
</gene>
<dbReference type="EMBL" id="LLXL01000424">
    <property type="protein sequence ID" value="PKK72666.1"/>
    <property type="molecule type" value="Genomic_DNA"/>
</dbReference>
<feature type="region of interest" description="Disordered" evidence="2">
    <location>
        <begin position="26"/>
        <end position="45"/>
    </location>
</feature>
<dbReference type="Proteomes" id="UP000233469">
    <property type="component" value="Unassembled WGS sequence"/>
</dbReference>
<dbReference type="VEuPathDB" id="FungiDB:RhiirA1_447023"/>
<dbReference type="AlphaFoldDB" id="A0A2N1NFK2"/>
<dbReference type="VEuPathDB" id="FungiDB:FUN_020723"/>
<keyword evidence="1" id="KW-0175">Coiled coil</keyword>
<reference evidence="3 4" key="1">
    <citation type="submission" date="2016-04" db="EMBL/GenBank/DDBJ databases">
        <title>Genome analyses suggest a sexual origin of heterokaryosis in a supposedly ancient asexual fungus.</title>
        <authorList>
            <person name="Ropars J."/>
            <person name="Sedzielewska K."/>
            <person name="Noel J."/>
            <person name="Charron P."/>
            <person name="Farinelli L."/>
            <person name="Marton T."/>
            <person name="Kruger M."/>
            <person name="Pelin A."/>
            <person name="Brachmann A."/>
            <person name="Corradi N."/>
        </authorList>
    </citation>
    <scope>NUCLEOTIDE SEQUENCE [LARGE SCALE GENOMIC DNA]</scope>
    <source>
        <strain evidence="3 4">C2</strain>
    </source>
</reference>
<feature type="region of interest" description="Disordered" evidence="2">
    <location>
        <begin position="1122"/>
        <end position="1141"/>
    </location>
</feature>